<dbReference type="GO" id="GO:0006412">
    <property type="term" value="P:translation"/>
    <property type="evidence" value="ECO:0007669"/>
    <property type="project" value="UniProtKB-UniRule"/>
</dbReference>
<evidence type="ECO:0000256" key="4">
    <source>
        <dbReference type="ARBA" id="ARBA00035259"/>
    </source>
</evidence>
<protein>
    <recommendedName>
        <fullName evidence="4 5">Small ribosomal subunit protein uS9</fullName>
    </recommendedName>
</protein>
<dbReference type="PANTHER" id="PTHR21569:SF1">
    <property type="entry name" value="SMALL RIBOSOMAL SUBUNIT PROTEIN US9M"/>
    <property type="match status" value="1"/>
</dbReference>
<feature type="region of interest" description="Disordered" evidence="7">
    <location>
        <begin position="1"/>
        <end position="29"/>
    </location>
</feature>
<dbReference type="PROSITE" id="PS00360">
    <property type="entry name" value="RIBOSOMAL_S9"/>
    <property type="match status" value="1"/>
</dbReference>
<keyword evidence="3 5" id="KW-0687">Ribonucleoprotein</keyword>
<organism evidence="8 9">
    <name type="scientific">Candidatus Nephthysia bennettiae</name>
    <dbReference type="NCBI Taxonomy" id="3127016"/>
    <lineage>
        <taxon>Bacteria</taxon>
        <taxon>Bacillati</taxon>
        <taxon>Candidatus Dormiibacterota</taxon>
        <taxon>Candidatus Dormibacteria</taxon>
        <taxon>Candidatus Dormibacterales</taxon>
        <taxon>Candidatus Dormibacteraceae</taxon>
        <taxon>Candidatus Nephthysia</taxon>
    </lineage>
</organism>
<comment type="similarity">
    <text evidence="1 5 6">Belongs to the universal ribosomal protein uS9 family.</text>
</comment>
<dbReference type="SUPFAM" id="SSF54211">
    <property type="entry name" value="Ribosomal protein S5 domain 2-like"/>
    <property type="match status" value="1"/>
</dbReference>
<evidence type="ECO:0000256" key="1">
    <source>
        <dbReference type="ARBA" id="ARBA00005251"/>
    </source>
</evidence>
<keyword evidence="9" id="KW-1185">Reference proteome</keyword>
<feature type="compositionally biased region" description="Polar residues" evidence="7">
    <location>
        <begin position="15"/>
        <end position="29"/>
    </location>
</feature>
<name>A0A934KAQ4_9BACT</name>
<evidence type="ECO:0000313" key="8">
    <source>
        <dbReference type="EMBL" id="MBJ7598868.1"/>
    </source>
</evidence>
<evidence type="ECO:0000256" key="2">
    <source>
        <dbReference type="ARBA" id="ARBA00022980"/>
    </source>
</evidence>
<dbReference type="Proteomes" id="UP000612893">
    <property type="component" value="Unassembled WGS sequence"/>
</dbReference>
<evidence type="ECO:0000256" key="5">
    <source>
        <dbReference type="HAMAP-Rule" id="MF_00532"/>
    </source>
</evidence>
<comment type="caution">
    <text evidence="8">The sequence shown here is derived from an EMBL/GenBank/DDBJ whole genome shotgun (WGS) entry which is preliminary data.</text>
</comment>
<gene>
    <name evidence="5 8" type="primary">rpsI</name>
    <name evidence="8" type="ORF">JF922_12405</name>
</gene>
<evidence type="ECO:0000313" key="9">
    <source>
        <dbReference type="Proteomes" id="UP000612893"/>
    </source>
</evidence>
<dbReference type="Gene3D" id="3.30.230.10">
    <property type="match status" value="1"/>
</dbReference>
<dbReference type="InterPro" id="IPR023035">
    <property type="entry name" value="Ribosomal_uS9_bac/plastid"/>
</dbReference>
<dbReference type="HAMAP" id="MF_00532_B">
    <property type="entry name" value="Ribosomal_uS9_B"/>
    <property type="match status" value="1"/>
</dbReference>
<dbReference type="EMBL" id="JAEKNR010000132">
    <property type="protein sequence ID" value="MBJ7598868.1"/>
    <property type="molecule type" value="Genomic_DNA"/>
</dbReference>
<dbReference type="InterPro" id="IPR020568">
    <property type="entry name" value="Ribosomal_Su5_D2-typ_SF"/>
</dbReference>
<dbReference type="InterPro" id="IPR014721">
    <property type="entry name" value="Ribsml_uS5_D2-typ_fold_subgr"/>
</dbReference>
<evidence type="ECO:0000256" key="7">
    <source>
        <dbReference type="SAM" id="MobiDB-lite"/>
    </source>
</evidence>
<dbReference type="InterPro" id="IPR000754">
    <property type="entry name" value="Ribosomal_uS9"/>
</dbReference>
<reference evidence="8" key="1">
    <citation type="submission" date="2020-10" db="EMBL/GenBank/DDBJ databases">
        <title>Ca. Dormibacterota MAGs.</title>
        <authorList>
            <person name="Montgomery K."/>
        </authorList>
    </citation>
    <scope>NUCLEOTIDE SEQUENCE [LARGE SCALE GENOMIC DNA]</scope>
    <source>
        <strain evidence="8">SC8812_S17_10</strain>
    </source>
</reference>
<keyword evidence="2 5" id="KW-0689">Ribosomal protein</keyword>
<dbReference type="AlphaFoldDB" id="A0A934KAQ4"/>
<proteinExistence type="inferred from homology"/>
<evidence type="ECO:0000256" key="6">
    <source>
        <dbReference type="RuleBase" id="RU003815"/>
    </source>
</evidence>
<dbReference type="Pfam" id="PF00380">
    <property type="entry name" value="Ribosomal_S9"/>
    <property type="match status" value="1"/>
</dbReference>
<dbReference type="InterPro" id="IPR020574">
    <property type="entry name" value="Ribosomal_uS9_CS"/>
</dbReference>
<dbReference type="GO" id="GO:0015935">
    <property type="term" value="C:small ribosomal subunit"/>
    <property type="evidence" value="ECO:0007669"/>
    <property type="project" value="UniProtKB-ARBA"/>
</dbReference>
<dbReference type="FunFam" id="3.30.230.10:FF:000001">
    <property type="entry name" value="30S ribosomal protein S9"/>
    <property type="match status" value="1"/>
</dbReference>
<sequence length="156" mass="17636">MRAPTTSTKRRCPGTSPSTRRGTCRLSEQQTNRAVGRRKTAIARVRLTPGDGRIIINDKTPLQYLGRRALEIEVMQPLRVTERLRRFDVTIRVKGGGVSGQAGAIAHGISRALLEQDEELRPTLKQAGFLTRDARMKERKKYGLKRARKAPQYTKR</sequence>
<accession>A0A934KAQ4</accession>
<evidence type="ECO:0000256" key="3">
    <source>
        <dbReference type="ARBA" id="ARBA00023274"/>
    </source>
</evidence>
<dbReference type="NCBIfam" id="NF001099">
    <property type="entry name" value="PRK00132.1"/>
    <property type="match status" value="1"/>
</dbReference>
<dbReference type="GO" id="GO:0005737">
    <property type="term" value="C:cytoplasm"/>
    <property type="evidence" value="ECO:0007669"/>
    <property type="project" value="UniProtKB-ARBA"/>
</dbReference>
<dbReference type="PANTHER" id="PTHR21569">
    <property type="entry name" value="RIBOSOMAL PROTEIN S9"/>
    <property type="match status" value="1"/>
</dbReference>